<accession>A0A0U1L2Z7</accession>
<dbReference type="RefSeq" id="WP_021168079.1">
    <property type="nucleotide sequence ID" value="NZ_CTRP01000012.1"/>
</dbReference>
<sequence length="247" mass="27323">MSAGLEVYNTNGFLQITDSFRNLQYLGKETISVGSANSPFICSAYSSVVPFTDTKMLAFRCTNGKRVQRVTISKNTTNNTDWVDVYAEAGAIVTVYKYGFPVTKTGAYFEVYNSAGSLVFSDNAKYMKVLGMYSGTTTIATDYTPIISDWNVAGNSQTIKTPRILKNVAVGSAITTAVIPSQSTYYWDRFPATVGQDTREYQQYWTFASTTVDTGIIYSNFNEYQGLGSGLIFKDRYDFLVIDVTGL</sequence>
<proteinExistence type="predicted"/>
<keyword evidence="2" id="KW-1185">Reference proteome</keyword>
<evidence type="ECO:0000313" key="1">
    <source>
        <dbReference type="EMBL" id="CQR73294.1"/>
    </source>
</evidence>
<reference evidence="2" key="1">
    <citation type="submission" date="2015-03" db="EMBL/GenBank/DDBJ databases">
        <authorList>
            <person name="Nijsse Bart"/>
        </authorList>
    </citation>
    <scope>NUCLEOTIDE SEQUENCE [LARGE SCALE GENOMIC DNA]</scope>
</reference>
<dbReference type="EMBL" id="CTRP01000012">
    <property type="protein sequence ID" value="CQR73294.1"/>
    <property type="molecule type" value="Genomic_DNA"/>
</dbReference>
<evidence type="ECO:0000313" key="2">
    <source>
        <dbReference type="Proteomes" id="UP000049855"/>
    </source>
</evidence>
<dbReference type="Proteomes" id="UP000049855">
    <property type="component" value="Unassembled WGS sequence"/>
</dbReference>
<organism evidence="1 2">
    <name type="scientific">Sporomusa ovata</name>
    <dbReference type="NCBI Taxonomy" id="2378"/>
    <lineage>
        <taxon>Bacteria</taxon>
        <taxon>Bacillati</taxon>
        <taxon>Bacillota</taxon>
        <taxon>Negativicutes</taxon>
        <taxon>Selenomonadales</taxon>
        <taxon>Sporomusaceae</taxon>
        <taxon>Sporomusa</taxon>
    </lineage>
</organism>
<gene>
    <name evidence="1" type="ORF">SpAn4DRAFT_2526</name>
</gene>
<name>A0A0U1L2Z7_9FIRM</name>
<dbReference type="AlphaFoldDB" id="A0A0U1L2Z7"/>
<protein>
    <submittedName>
        <fullName evidence="1">Uncharacterized protein</fullName>
    </submittedName>
</protein>